<keyword evidence="9" id="KW-0614">Plasmid</keyword>
<dbReference type="Gene3D" id="6.10.340.10">
    <property type="match status" value="1"/>
</dbReference>
<proteinExistence type="predicted"/>
<dbReference type="Gene3D" id="3.30.565.10">
    <property type="entry name" value="Histidine kinase-like ATPase, C-terminal domain"/>
    <property type="match status" value="1"/>
</dbReference>
<sequence>MNAGKMPHISIFYKVVVVFLALTIPIYTVSLAITRKGADNVKKEITDSMKTRVEFYMNSLEMELDRLMRLQRELITDDDLRNLSVLSEAMSDNERVRAILRFQKRLVLIQSSSMYVEEASVFVPSIDGYITSNQMFTNMPSKLYSSFYSLTNHNLTPIVTLNDSIYIIQREPNPVLAKNPNFILVTKLSKKKIQEAIAQFTGNENGRAYLLSDRLDWAIAGDPQVDDIGIVQSMFKQKYMGRVESAMDSTVLEGQNYFLTFDHSRALAISLLFYVPMDQVLGPIRTYNEWFRLLVVASILVILLFSSWVYRLIHRPLRKLVRTFKQVERGNLGLTISHVSKDEFGYLYTQFNSMLNKIRELIVEVYEQKYLKQRAEFKQLQSQINPHFLYNIFFTMDQMVKMEDYEALRPFIRHTGHYFQFITRNFKDDIPLEQEVGFTTAFIEIQNIRFHNRIELSLQPLPEQLRDLLIPRLTLQPIVENAYKHGLEQMAGGAKLWLNYGDTDGMASIFVEDNGKGVTDEELAALRGAMGTSMPMAETTGLINVHHRLRMHFGDKAGLSVDHGEQGGFRVCIRIPKERRMRDVPAVDRG</sequence>
<accession>A0A6C0PAG4</accession>
<protein>
    <submittedName>
        <fullName evidence="9">HAMP domain-containing protein</fullName>
    </submittedName>
</protein>
<evidence type="ECO:0000259" key="8">
    <source>
        <dbReference type="PROSITE" id="PS50885"/>
    </source>
</evidence>
<dbReference type="CDD" id="cd06225">
    <property type="entry name" value="HAMP"/>
    <property type="match status" value="1"/>
</dbReference>
<dbReference type="RefSeq" id="WP_162645664.1">
    <property type="nucleotide sequence ID" value="NZ_CP048287.1"/>
</dbReference>
<evidence type="ECO:0000313" key="10">
    <source>
        <dbReference type="Proteomes" id="UP000479114"/>
    </source>
</evidence>
<comment type="subcellular location">
    <subcellularLocation>
        <location evidence="1">Cell membrane</location>
        <topology evidence="1">Multi-pass membrane protein</topology>
    </subcellularLocation>
</comment>
<evidence type="ECO:0000256" key="4">
    <source>
        <dbReference type="ARBA" id="ARBA00022679"/>
    </source>
</evidence>
<organism evidence="9 10">
    <name type="scientific">Paenibacillus rhizovicinus</name>
    <dbReference type="NCBI Taxonomy" id="2704463"/>
    <lineage>
        <taxon>Bacteria</taxon>
        <taxon>Bacillati</taxon>
        <taxon>Bacillota</taxon>
        <taxon>Bacilli</taxon>
        <taxon>Bacillales</taxon>
        <taxon>Paenibacillaceae</taxon>
        <taxon>Paenibacillus</taxon>
    </lineage>
</organism>
<geneLocation type="plasmid" evidence="9 10">
    <name>unnamed1</name>
</geneLocation>
<dbReference type="Pfam" id="PF06580">
    <property type="entry name" value="His_kinase"/>
    <property type="match status" value="1"/>
</dbReference>
<keyword evidence="7" id="KW-1133">Transmembrane helix</keyword>
<feature type="domain" description="HAMP" evidence="8">
    <location>
        <begin position="311"/>
        <end position="363"/>
    </location>
</feature>
<dbReference type="InterPro" id="IPR036890">
    <property type="entry name" value="HATPase_C_sf"/>
</dbReference>
<dbReference type="AlphaFoldDB" id="A0A6C0PAG4"/>
<dbReference type="PANTHER" id="PTHR34220:SF7">
    <property type="entry name" value="SENSOR HISTIDINE KINASE YPDA"/>
    <property type="match status" value="1"/>
</dbReference>
<dbReference type="GO" id="GO:0000155">
    <property type="term" value="F:phosphorelay sensor kinase activity"/>
    <property type="evidence" value="ECO:0007669"/>
    <property type="project" value="InterPro"/>
</dbReference>
<name>A0A6C0PAG4_9BACL</name>
<dbReference type="PANTHER" id="PTHR34220">
    <property type="entry name" value="SENSOR HISTIDINE KINASE YPDA"/>
    <property type="match status" value="1"/>
</dbReference>
<evidence type="ECO:0000256" key="2">
    <source>
        <dbReference type="ARBA" id="ARBA00022475"/>
    </source>
</evidence>
<keyword evidence="10" id="KW-1185">Reference proteome</keyword>
<evidence type="ECO:0000256" key="5">
    <source>
        <dbReference type="ARBA" id="ARBA00022777"/>
    </source>
</evidence>
<evidence type="ECO:0000256" key="3">
    <source>
        <dbReference type="ARBA" id="ARBA00022553"/>
    </source>
</evidence>
<dbReference type="PROSITE" id="PS50885">
    <property type="entry name" value="HAMP"/>
    <property type="match status" value="1"/>
</dbReference>
<dbReference type="InterPro" id="IPR003594">
    <property type="entry name" value="HATPase_dom"/>
</dbReference>
<evidence type="ECO:0000256" key="1">
    <source>
        <dbReference type="ARBA" id="ARBA00004651"/>
    </source>
</evidence>
<keyword evidence="4" id="KW-0808">Transferase</keyword>
<evidence type="ECO:0000313" key="9">
    <source>
        <dbReference type="EMBL" id="QHW35518.1"/>
    </source>
</evidence>
<dbReference type="GO" id="GO:0005886">
    <property type="term" value="C:plasma membrane"/>
    <property type="evidence" value="ECO:0007669"/>
    <property type="project" value="UniProtKB-SubCell"/>
</dbReference>
<dbReference type="InterPro" id="IPR003660">
    <property type="entry name" value="HAMP_dom"/>
</dbReference>
<evidence type="ECO:0000256" key="6">
    <source>
        <dbReference type="ARBA" id="ARBA00023136"/>
    </source>
</evidence>
<dbReference type="SUPFAM" id="SSF158472">
    <property type="entry name" value="HAMP domain-like"/>
    <property type="match status" value="1"/>
</dbReference>
<dbReference type="Pfam" id="PF02518">
    <property type="entry name" value="HATPase_c"/>
    <property type="match status" value="1"/>
</dbReference>
<evidence type="ECO:0000256" key="7">
    <source>
        <dbReference type="SAM" id="Phobius"/>
    </source>
</evidence>
<dbReference type="Pfam" id="PF00672">
    <property type="entry name" value="HAMP"/>
    <property type="match status" value="1"/>
</dbReference>
<dbReference type="Proteomes" id="UP000479114">
    <property type="component" value="Plasmid unnamed1"/>
</dbReference>
<keyword evidence="7" id="KW-0812">Transmembrane</keyword>
<reference evidence="9 10" key="1">
    <citation type="submission" date="2020-02" db="EMBL/GenBank/DDBJ databases">
        <title>Paenibacillus sp. nov., isolated from rhizosphere soil of tomato.</title>
        <authorList>
            <person name="Weon H.-Y."/>
            <person name="Lee S.A."/>
        </authorList>
    </citation>
    <scope>NUCLEOTIDE SEQUENCE [LARGE SCALE GENOMIC DNA]</scope>
    <source>
        <strain evidence="9 10">14171R-81</strain>
        <plasmid evidence="9 10">unnamed1</plasmid>
    </source>
</reference>
<dbReference type="SUPFAM" id="SSF55874">
    <property type="entry name" value="ATPase domain of HSP90 chaperone/DNA topoisomerase II/histidine kinase"/>
    <property type="match status" value="1"/>
</dbReference>
<keyword evidence="3" id="KW-0597">Phosphoprotein</keyword>
<feature type="transmembrane region" description="Helical" evidence="7">
    <location>
        <begin position="12"/>
        <end position="33"/>
    </location>
</feature>
<dbReference type="InterPro" id="IPR050640">
    <property type="entry name" value="Bact_2-comp_sensor_kinase"/>
</dbReference>
<feature type="transmembrane region" description="Helical" evidence="7">
    <location>
        <begin position="290"/>
        <end position="313"/>
    </location>
</feature>
<dbReference type="InterPro" id="IPR010559">
    <property type="entry name" value="Sig_transdc_His_kin_internal"/>
</dbReference>
<dbReference type="SMART" id="SM00304">
    <property type="entry name" value="HAMP"/>
    <property type="match status" value="1"/>
</dbReference>
<keyword evidence="5" id="KW-0418">Kinase</keyword>
<keyword evidence="6 7" id="KW-0472">Membrane</keyword>
<keyword evidence="2" id="KW-1003">Cell membrane</keyword>
<gene>
    <name evidence="9" type="ORF">GZH47_32035</name>
</gene>
<dbReference type="EMBL" id="CP048287">
    <property type="protein sequence ID" value="QHW35518.1"/>
    <property type="molecule type" value="Genomic_DNA"/>
</dbReference>
<dbReference type="KEGG" id="prz:GZH47_32035"/>